<keyword evidence="3" id="KW-1134">Transmembrane beta strand</keyword>
<dbReference type="Proteomes" id="UP000226437">
    <property type="component" value="Unassembled WGS sequence"/>
</dbReference>
<dbReference type="EMBL" id="PDLO01000001">
    <property type="protein sequence ID" value="PHK99990.1"/>
    <property type="molecule type" value="Genomic_DNA"/>
</dbReference>
<dbReference type="PANTHER" id="PTHR30069:SF40">
    <property type="entry name" value="TONB-DEPENDENT RECEPTOR NMB0964-RELATED"/>
    <property type="match status" value="1"/>
</dbReference>
<evidence type="ECO:0000313" key="9">
    <source>
        <dbReference type="EMBL" id="PHK99990.1"/>
    </source>
</evidence>
<keyword evidence="10" id="KW-1185">Reference proteome</keyword>
<organism evidence="9 10">
    <name type="scientific">Neolewinella marina</name>
    <dbReference type="NCBI Taxonomy" id="438751"/>
    <lineage>
        <taxon>Bacteria</taxon>
        <taxon>Pseudomonadati</taxon>
        <taxon>Bacteroidota</taxon>
        <taxon>Saprospiria</taxon>
        <taxon>Saprospirales</taxon>
        <taxon>Lewinellaceae</taxon>
        <taxon>Neolewinella</taxon>
    </lineage>
</organism>
<dbReference type="InterPro" id="IPR039426">
    <property type="entry name" value="TonB-dep_rcpt-like"/>
</dbReference>
<protein>
    <recommendedName>
        <fullName evidence="8">TonB-dependent receptor plug domain-containing protein</fullName>
    </recommendedName>
</protein>
<evidence type="ECO:0000256" key="2">
    <source>
        <dbReference type="ARBA" id="ARBA00022448"/>
    </source>
</evidence>
<dbReference type="GO" id="GO:0009279">
    <property type="term" value="C:cell outer membrane"/>
    <property type="evidence" value="ECO:0007669"/>
    <property type="project" value="UniProtKB-SubCell"/>
</dbReference>
<dbReference type="GO" id="GO:0015344">
    <property type="term" value="F:siderophore uptake transmembrane transporter activity"/>
    <property type="evidence" value="ECO:0007669"/>
    <property type="project" value="TreeGrafter"/>
</dbReference>
<evidence type="ECO:0000256" key="7">
    <source>
        <dbReference type="SAM" id="SignalP"/>
    </source>
</evidence>
<feature type="chain" id="PRO_5013591890" description="TonB-dependent receptor plug domain-containing protein" evidence="7">
    <location>
        <begin position="23"/>
        <end position="758"/>
    </location>
</feature>
<dbReference type="SUPFAM" id="SSF49464">
    <property type="entry name" value="Carboxypeptidase regulatory domain-like"/>
    <property type="match status" value="1"/>
</dbReference>
<keyword evidence="5" id="KW-0472">Membrane</keyword>
<reference evidence="9 10" key="1">
    <citation type="submission" date="2017-10" db="EMBL/GenBank/DDBJ databases">
        <title>The draft genome sequence of Lewinella marina KCTC 32374.</title>
        <authorList>
            <person name="Wang K."/>
        </authorList>
    </citation>
    <scope>NUCLEOTIDE SEQUENCE [LARGE SCALE GENOMIC DNA]</scope>
    <source>
        <strain evidence="9 10">MKG-38</strain>
    </source>
</reference>
<dbReference type="PANTHER" id="PTHR30069">
    <property type="entry name" value="TONB-DEPENDENT OUTER MEMBRANE RECEPTOR"/>
    <property type="match status" value="1"/>
</dbReference>
<keyword evidence="6" id="KW-0998">Cell outer membrane</keyword>
<comment type="caution">
    <text evidence="9">The sequence shown here is derived from an EMBL/GenBank/DDBJ whole genome shotgun (WGS) entry which is preliminary data.</text>
</comment>
<proteinExistence type="predicted"/>
<dbReference type="Pfam" id="PF13715">
    <property type="entry name" value="CarbopepD_reg_2"/>
    <property type="match status" value="1"/>
</dbReference>
<dbReference type="Gene3D" id="2.170.130.10">
    <property type="entry name" value="TonB-dependent receptor, plug domain"/>
    <property type="match status" value="1"/>
</dbReference>
<comment type="subcellular location">
    <subcellularLocation>
        <location evidence="1">Cell outer membrane</location>
        <topology evidence="1">Multi-pass membrane protein</topology>
    </subcellularLocation>
</comment>
<accession>A0A2G0CJ95</accession>
<evidence type="ECO:0000259" key="8">
    <source>
        <dbReference type="Pfam" id="PF07715"/>
    </source>
</evidence>
<sequence length="758" mass="83902">MVSRKSWLVGLLLLALGTCVRAQRCDLRVSGTMLDEHGREELAFASVYAVETGEGVQADADGNFVLPGRCPGPLTLRFSHIGCDPKVITLNLQRDTSFAVYLHHHDNYTETVTVSATGAGVDYEERLDRQADRQLGLVLERITGVSSLRTGTAANKPVFEGLYGNRLSIQNNGVPQAGQQWGNDHAPEIDPWVAAYVRVVEGVDALRYGGSTLGPTVLIEPAPLTERTTPGGKVAYGLRSNGWGHTLNARLTDTAYVAYRISASAKASGDRRAPDYYLTNTGQREGNVAVQAAKFLNPRWTARAYYSLFNASIGVLRGSHVGNLSDLEEAIGRPRPFYTDPGFSYDFGSPRQRVSHHLLKGELTFTPSPGNTYSLLYGGQLDDRQEFDVRRGGDDDRAALKLRQYSHLLEGQHQRKLGDQRSLEAGVQLENVDNTNQPGTGILPLIPDYLANRVGGYVTYHYKPEVFRYHFGARFDHQYYEALTISRDLPRRVIRYRHHYNTVGASAGASLRVNRRLGGETELTYRQRAPQINELYSQGLHQGVSGIEEGDSSLLPERSLKASLELNYGSRDGTLSLSGGVFYQRVANFINLEPEQEFRLTVRGAFPVFTYRGVDAELYGGQLTALAQLGDLDIESGVAVVRGYNREDDLPLVYMPPTNWRTALAYALPADLLLTASALVVARQSRLEAEQDILPPPPGYALFGLGLARTLSLGGNDLNLELEVDNLLDQAYRDYLDRQRYFADAPGRSINFRLSYSW</sequence>
<dbReference type="InterPro" id="IPR036942">
    <property type="entry name" value="Beta-barrel_TonB_sf"/>
</dbReference>
<feature type="domain" description="TonB-dependent receptor plug" evidence="8">
    <location>
        <begin position="124"/>
        <end position="214"/>
    </location>
</feature>
<evidence type="ECO:0000313" key="10">
    <source>
        <dbReference type="Proteomes" id="UP000226437"/>
    </source>
</evidence>
<keyword evidence="2" id="KW-0813">Transport</keyword>
<evidence type="ECO:0000256" key="1">
    <source>
        <dbReference type="ARBA" id="ARBA00004571"/>
    </source>
</evidence>
<dbReference type="Gene3D" id="2.40.170.20">
    <property type="entry name" value="TonB-dependent receptor, beta-barrel domain"/>
    <property type="match status" value="1"/>
</dbReference>
<name>A0A2G0CJ95_9BACT</name>
<dbReference type="InterPro" id="IPR008969">
    <property type="entry name" value="CarboxyPept-like_regulatory"/>
</dbReference>
<dbReference type="InterPro" id="IPR037066">
    <property type="entry name" value="Plug_dom_sf"/>
</dbReference>
<keyword evidence="7" id="KW-0732">Signal</keyword>
<dbReference type="GO" id="GO:0044718">
    <property type="term" value="P:siderophore transmembrane transport"/>
    <property type="evidence" value="ECO:0007669"/>
    <property type="project" value="TreeGrafter"/>
</dbReference>
<dbReference type="AlphaFoldDB" id="A0A2G0CJ95"/>
<evidence type="ECO:0000256" key="4">
    <source>
        <dbReference type="ARBA" id="ARBA00022692"/>
    </source>
</evidence>
<dbReference type="InterPro" id="IPR012910">
    <property type="entry name" value="Plug_dom"/>
</dbReference>
<evidence type="ECO:0000256" key="3">
    <source>
        <dbReference type="ARBA" id="ARBA00022452"/>
    </source>
</evidence>
<dbReference type="Pfam" id="PF07715">
    <property type="entry name" value="Plug"/>
    <property type="match status" value="1"/>
</dbReference>
<dbReference type="SUPFAM" id="SSF56935">
    <property type="entry name" value="Porins"/>
    <property type="match status" value="1"/>
</dbReference>
<evidence type="ECO:0000256" key="5">
    <source>
        <dbReference type="ARBA" id="ARBA00023136"/>
    </source>
</evidence>
<keyword evidence="4" id="KW-0812">Transmembrane</keyword>
<gene>
    <name evidence="9" type="ORF">CGL56_02790</name>
</gene>
<feature type="signal peptide" evidence="7">
    <location>
        <begin position="1"/>
        <end position="22"/>
    </location>
</feature>
<evidence type="ECO:0000256" key="6">
    <source>
        <dbReference type="ARBA" id="ARBA00023237"/>
    </source>
</evidence>